<evidence type="ECO:0000313" key="5">
    <source>
        <dbReference type="EMBL" id="CAE0242112.1"/>
    </source>
</evidence>
<protein>
    <recommendedName>
        <fullName evidence="3">Carboxylic ester hydrolase</fullName>
        <ecNumber evidence="3">3.1.1.-</ecNumber>
    </recommendedName>
</protein>
<keyword evidence="3" id="KW-0732">Signal</keyword>
<evidence type="ECO:0000256" key="3">
    <source>
        <dbReference type="RuleBase" id="RU361235"/>
    </source>
</evidence>
<dbReference type="InterPro" id="IPR002018">
    <property type="entry name" value="CarbesteraseB"/>
</dbReference>
<feature type="signal peptide" evidence="3">
    <location>
        <begin position="1"/>
        <end position="23"/>
    </location>
</feature>
<dbReference type="PROSITE" id="PS00122">
    <property type="entry name" value="CARBOXYLESTERASE_B_1"/>
    <property type="match status" value="1"/>
</dbReference>
<feature type="domain" description="Carboxylesterase type B" evidence="4">
    <location>
        <begin position="33"/>
        <end position="564"/>
    </location>
</feature>
<gene>
    <name evidence="5" type="ORF">PBIL07802_LOCUS4276</name>
</gene>
<reference evidence="5" key="1">
    <citation type="submission" date="2021-01" db="EMBL/GenBank/DDBJ databases">
        <authorList>
            <person name="Corre E."/>
            <person name="Pelletier E."/>
            <person name="Niang G."/>
            <person name="Scheremetjew M."/>
            <person name="Finn R."/>
            <person name="Kale V."/>
            <person name="Holt S."/>
            <person name="Cochrane G."/>
            <person name="Meng A."/>
            <person name="Brown T."/>
            <person name="Cohen L."/>
        </authorList>
    </citation>
    <scope>NUCLEOTIDE SEQUENCE</scope>
    <source>
        <strain evidence="5">NIES-2562</strain>
    </source>
</reference>
<dbReference type="EMBL" id="HBIB01006858">
    <property type="protein sequence ID" value="CAE0242112.1"/>
    <property type="molecule type" value="Transcribed_RNA"/>
</dbReference>
<evidence type="ECO:0000256" key="1">
    <source>
        <dbReference type="ARBA" id="ARBA00005964"/>
    </source>
</evidence>
<accession>A0A7S3G3L1</accession>
<dbReference type="Pfam" id="PF00135">
    <property type="entry name" value="COesterase"/>
    <property type="match status" value="1"/>
</dbReference>
<dbReference type="InterPro" id="IPR019819">
    <property type="entry name" value="Carboxylesterase_B_CS"/>
</dbReference>
<comment type="similarity">
    <text evidence="1 3">Belongs to the type-B carboxylesterase/lipase family.</text>
</comment>
<dbReference type="SUPFAM" id="SSF53474">
    <property type="entry name" value="alpha/beta-Hydrolases"/>
    <property type="match status" value="1"/>
</dbReference>
<dbReference type="InterPro" id="IPR019826">
    <property type="entry name" value="Carboxylesterase_B_AS"/>
</dbReference>
<name>A0A7S3G3L1_9EUKA</name>
<evidence type="ECO:0000256" key="2">
    <source>
        <dbReference type="ARBA" id="ARBA00022801"/>
    </source>
</evidence>
<organism evidence="5">
    <name type="scientific">Palpitomonas bilix</name>
    <dbReference type="NCBI Taxonomy" id="652834"/>
    <lineage>
        <taxon>Eukaryota</taxon>
        <taxon>Eukaryota incertae sedis</taxon>
    </lineage>
</organism>
<sequence length="575" mass="63127">MMCTRRICASLFAVLVVLQLIHAIEVEDGAATSTVTIDTGDVIGAIGTNGTRSFFSIPFAAPPTGAFRFRRPQPPAPWPTPRDCTDPKSKSHSACPSFDIVGGWVLGDEDCLYLNVYTPYPLPSTPLPVMFWIHGGGYAIGDEYDKGRFDGTQLAAERGVILVSANYRLNALGFLALPELQKEDEGNSTGNYGIMDQTFALQWVQRNIAAFGGDPSRVTIFGQSAGGFSVCVHVASPASKGLFSAAIMQSGSCDTTQFFRPLAKAVEFGYRMADMAKCNRSSLSEAGFVACLRSVPTSSLLIPVLDWFKGSEGVVKNFAEAGMPALPPLYPILSFGPTVDGSQDGLPLLPFEAILKGQFAKVPMIMGTVQDEGSIFVPFAPIIVKGTSFPLTSSSIVDLMAHFFNESTTEKVLQLYPISSFDCEDKRAARILRDYFFTCGARRAADIMSSAPNNVPVFLYQFTYPAHWVENWLFGDYHSSELPFLFEDPTFLRPFKEKDREMSQVLATAWTNMAKYHKPNAAGGADGASEFYWDQYNATAYPFADLTLPPSMQYNLDGSVCEFWDEVVSWEWNIR</sequence>
<dbReference type="Gene3D" id="3.40.50.1820">
    <property type="entry name" value="alpha/beta hydrolase"/>
    <property type="match status" value="1"/>
</dbReference>
<keyword evidence="2 3" id="KW-0378">Hydrolase</keyword>
<dbReference type="GO" id="GO:0016787">
    <property type="term" value="F:hydrolase activity"/>
    <property type="evidence" value="ECO:0007669"/>
    <property type="project" value="UniProtKB-KW"/>
</dbReference>
<dbReference type="InterPro" id="IPR029058">
    <property type="entry name" value="AB_hydrolase_fold"/>
</dbReference>
<dbReference type="PANTHER" id="PTHR11559">
    <property type="entry name" value="CARBOXYLESTERASE"/>
    <property type="match status" value="1"/>
</dbReference>
<proteinExistence type="inferred from homology"/>
<dbReference type="InterPro" id="IPR050309">
    <property type="entry name" value="Type-B_Carboxylest/Lipase"/>
</dbReference>
<feature type="chain" id="PRO_5031592663" description="Carboxylic ester hydrolase" evidence="3">
    <location>
        <begin position="24"/>
        <end position="575"/>
    </location>
</feature>
<dbReference type="EC" id="3.1.1.-" evidence="3"/>
<evidence type="ECO:0000259" key="4">
    <source>
        <dbReference type="Pfam" id="PF00135"/>
    </source>
</evidence>
<dbReference type="PROSITE" id="PS00941">
    <property type="entry name" value="CARBOXYLESTERASE_B_2"/>
    <property type="match status" value="1"/>
</dbReference>
<dbReference type="AlphaFoldDB" id="A0A7S3G3L1"/>